<dbReference type="Pfam" id="PF03631">
    <property type="entry name" value="Virul_fac_BrkB"/>
    <property type="match status" value="1"/>
</dbReference>
<organism evidence="7 8">
    <name type="scientific">Thomasclavelia cocleata</name>
    <dbReference type="NCBI Taxonomy" id="69824"/>
    <lineage>
        <taxon>Bacteria</taxon>
        <taxon>Bacillati</taxon>
        <taxon>Bacillota</taxon>
        <taxon>Erysipelotrichia</taxon>
        <taxon>Erysipelotrichales</taxon>
        <taxon>Coprobacillaceae</taxon>
        <taxon>Thomasclavelia</taxon>
    </lineage>
</organism>
<feature type="transmembrane region" description="Helical" evidence="6">
    <location>
        <begin position="142"/>
        <end position="161"/>
    </location>
</feature>
<name>A0A1I0EQA9_9FIRM</name>
<keyword evidence="5 6" id="KW-0472">Membrane</keyword>
<keyword evidence="4 6" id="KW-1133">Transmembrane helix</keyword>
<keyword evidence="2" id="KW-1003">Cell membrane</keyword>
<evidence type="ECO:0000313" key="7">
    <source>
        <dbReference type="EMBL" id="SET47230.1"/>
    </source>
</evidence>
<evidence type="ECO:0000256" key="6">
    <source>
        <dbReference type="SAM" id="Phobius"/>
    </source>
</evidence>
<evidence type="ECO:0000256" key="4">
    <source>
        <dbReference type="ARBA" id="ARBA00022989"/>
    </source>
</evidence>
<evidence type="ECO:0000256" key="1">
    <source>
        <dbReference type="ARBA" id="ARBA00004651"/>
    </source>
</evidence>
<protein>
    <submittedName>
        <fullName evidence="7">Membrane protein</fullName>
    </submittedName>
</protein>
<sequence>MQRLKNVIKKFISPQGNLFRYSSSFCFLLALLPGLIIVLKIFQNEILNNPELINFLYSYVPEKLLAPFIQYILSREYNTYLSMIISLSLSIYLASNACYSFMLISMNDEGFSTYGILIRIKAIFMFILLIIGLIILAILNYFISEIIVMIVGLLIFFYLFYRFLSFEKKPKRYGIIGSVFSSCGIMIIGLTFIYYVEHYTRYDILYGPLAGLVILLISIYLVSSIIYFGYCLNQEFNNSRLYSCYKHMWYYNWGDKIIKGVLKKFKSIV</sequence>
<feature type="transmembrane region" description="Helical" evidence="6">
    <location>
        <begin position="80"/>
        <end position="104"/>
    </location>
</feature>
<gene>
    <name evidence="7" type="ORF">SAMN04489758_11314</name>
</gene>
<feature type="transmembrane region" description="Helical" evidence="6">
    <location>
        <begin position="173"/>
        <end position="196"/>
    </location>
</feature>
<dbReference type="GO" id="GO:0005886">
    <property type="term" value="C:plasma membrane"/>
    <property type="evidence" value="ECO:0007669"/>
    <property type="project" value="UniProtKB-SubCell"/>
</dbReference>
<dbReference type="OrthoDB" id="1655446at2"/>
<dbReference type="AlphaFoldDB" id="A0A1I0EQA9"/>
<evidence type="ECO:0000256" key="3">
    <source>
        <dbReference type="ARBA" id="ARBA00022692"/>
    </source>
</evidence>
<dbReference type="GeneID" id="78288343"/>
<dbReference type="PIRSF" id="PIRSF035875">
    <property type="entry name" value="RNase_BN"/>
    <property type="match status" value="1"/>
</dbReference>
<feature type="transmembrane region" description="Helical" evidence="6">
    <location>
        <begin position="116"/>
        <end position="136"/>
    </location>
</feature>
<dbReference type="Proteomes" id="UP000198558">
    <property type="component" value="Unassembled WGS sequence"/>
</dbReference>
<dbReference type="EMBL" id="FOIN01000013">
    <property type="protein sequence ID" value="SET47230.1"/>
    <property type="molecule type" value="Genomic_DNA"/>
</dbReference>
<reference evidence="8" key="1">
    <citation type="submission" date="2016-10" db="EMBL/GenBank/DDBJ databases">
        <authorList>
            <person name="Varghese N."/>
            <person name="Submissions S."/>
        </authorList>
    </citation>
    <scope>NUCLEOTIDE SEQUENCE [LARGE SCALE GENOMIC DNA]</scope>
    <source>
        <strain evidence="8">DSM 1551</strain>
    </source>
</reference>
<feature type="transmembrane region" description="Helical" evidence="6">
    <location>
        <begin position="208"/>
        <end position="230"/>
    </location>
</feature>
<keyword evidence="8" id="KW-1185">Reference proteome</keyword>
<feature type="transmembrane region" description="Helical" evidence="6">
    <location>
        <begin position="21"/>
        <end position="42"/>
    </location>
</feature>
<dbReference type="InterPro" id="IPR017039">
    <property type="entry name" value="Virul_fac_BrkB"/>
</dbReference>
<comment type="subcellular location">
    <subcellularLocation>
        <location evidence="1">Cell membrane</location>
        <topology evidence="1">Multi-pass membrane protein</topology>
    </subcellularLocation>
</comment>
<keyword evidence="3 6" id="KW-0812">Transmembrane</keyword>
<evidence type="ECO:0000256" key="2">
    <source>
        <dbReference type="ARBA" id="ARBA00022475"/>
    </source>
</evidence>
<accession>A0A1I0EQA9</accession>
<dbReference type="RefSeq" id="WP_092353746.1">
    <property type="nucleotide sequence ID" value="NZ_CANTIP010000071.1"/>
</dbReference>
<proteinExistence type="predicted"/>
<evidence type="ECO:0000313" key="8">
    <source>
        <dbReference type="Proteomes" id="UP000198558"/>
    </source>
</evidence>
<evidence type="ECO:0000256" key="5">
    <source>
        <dbReference type="ARBA" id="ARBA00023136"/>
    </source>
</evidence>